<gene>
    <name evidence="19" type="ORF">J5474_06710</name>
</gene>
<feature type="transmembrane region" description="Helical" evidence="17">
    <location>
        <begin position="658"/>
        <end position="678"/>
    </location>
</feature>
<dbReference type="AlphaFoldDB" id="A0A940MNU6"/>
<evidence type="ECO:0000256" key="3">
    <source>
        <dbReference type="ARBA" id="ARBA00022448"/>
    </source>
</evidence>
<dbReference type="FunFam" id="3.40.50.1000:FF:000144">
    <property type="entry name" value="copper-transporting ATPase 1 isoform X2"/>
    <property type="match status" value="1"/>
</dbReference>
<dbReference type="GO" id="GO:0140581">
    <property type="term" value="F:P-type monovalent copper transporter activity"/>
    <property type="evidence" value="ECO:0007669"/>
    <property type="project" value="UniProtKB-EC"/>
</dbReference>
<keyword evidence="6" id="KW-0479">Metal-binding</keyword>
<evidence type="ECO:0000256" key="1">
    <source>
        <dbReference type="ARBA" id="ARBA00004127"/>
    </source>
</evidence>
<evidence type="ECO:0000256" key="15">
    <source>
        <dbReference type="ARBA" id="ARBA00023136"/>
    </source>
</evidence>
<proteinExistence type="predicted"/>
<keyword evidence="3" id="KW-0813">Transport</keyword>
<dbReference type="PROSITE" id="PS50007">
    <property type="entry name" value="PIPLC_X_DOMAIN"/>
    <property type="match status" value="1"/>
</dbReference>
<dbReference type="SUPFAM" id="SSF81660">
    <property type="entry name" value="Metal cation-transporting ATPase, ATP-binding domain N"/>
    <property type="match status" value="1"/>
</dbReference>
<dbReference type="PRINTS" id="PR00120">
    <property type="entry name" value="HATPASE"/>
</dbReference>
<feature type="transmembrane region" description="Helical" evidence="17">
    <location>
        <begin position="735"/>
        <end position="754"/>
    </location>
</feature>
<feature type="transmembrane region" description="Helical" evidence="17">
    <location>
        <begin position="37"/>
        <end position="62"/>
    </location>
</feature>
<organism evidence="19 20">
    <name type="scientific">Sagittula salina</name>
    <dbReference type="NCBI Taxonomy" id="2820268"/>
    <lineage>
        <taxon>Bacteria</taxon>
        <taxon>Pseudomonadati</taxon>
        <taxon>Pseudomonadota</taxon>
        <taxon>Alphaproteobacteria</taxon>
        <taxon>Rhodobacterales</taxon>
        <taxon>Roseobacteraceae</taxon>
        <taxon>Sagittula</taxon>
    </lineage>
</organism>
<feature type="transmembrane region" description="Helical" evidence="17">
    <location>
        <begin position="706"/>
        <end position="729"/>
    </location>
</feature>
<dbReference type="SUPFAM" id="SSF81665">
    <property type="entry name" value="Calcium ATPase, transmembrane domain M"/>
    <property type="match status" value="1"/>
</dbReference>
<dbReference type="Gene3D" id="3.40.50.1000">
    <property type="entry name" value="HAD superfamily/HAD-like"/>
    <property type="match status" value="2"/>
</dbReference>
<dbReference type="Pfam" id="PF00690">
    <property type="entry name" value="Cation_ATPase_N"/>
    <property type="match status" value="1"/>
</dbReference>
<keyword evidence="13" id="KW-0186">Copper</keyword>
<feature type="transmembrane region" description="Helical" evidence="17">
    <location>
        <begin position="68"/>
        <end position="87"/>
    </location>
</feature>
<evidence type="ECO:0000313" key="20">
    <source>
        <dbReference type="Proteomes" id="UP000675940"/>
    </source>
</evidence>
<feature type="transmembrane region" description="Helical" evidence="17">
    <location>
        <begin position="260"/>
        <end position="281"/>
    </location>
</feature>
<dbReference type="InterPro" id="IPR004014">
    <property type="entry name" value="ATPase_P-typ_cation-transptr_N"/>
</dbReference>
<reference evidence="19" key="1">
    <citation type="submission" date="2021-03" db="EMBL/GenBank/DDBJ databases">
        <title>Sagittula salina sp. nov. strain M10.9X isolated from the marine waste.</title>
        <authorList>
            <person name="Satari L."/>
            <person name="Molina-Menor E."/>
            <person name="Vidal-Verdu A."/>
            <person name="Pascual J."/>
            <person name="Pereto J."/>
            <person name="Porcar M."/>
        </authorList>
    </citation>
    <scope>NUCLEOTIDE SEQUENCE</scope>
    <source>
        <strain evidence="19">M10.9X</strain>
    </source>
</reference>
<dbReference type="SFLD" id="SFLDS00003">
    <property type="entry name" value="Haloacid_Dehalogenase"/>
    <property type="match status" value="1"/>
</dbReference>
<dbReference type="InterPro" id="IPR059000">
    <property type="entry name" value="ATPase_P-type_domA"/>
</dbReference>
<evidence type="ECO:0000256" key="7">
    <source>
        <dbReference type="ARBA" id="ARBA00022741"/>
    </source>
</evidence>
<feature type="transmembrane region" description="Helical" evidence="17">
    <location>
        <begin position="803"/>
        <end position="826"/>
    </location>
</feature>
<dbReference type="NCBIfam" id="TIGR01494">
    <property type="entry name" value="ATPase_P-type"/>
    <property type="match status" value="2"/>
</dbReference>
<evidence type="ECO:0000256" key="8">
    <source>
        <dbReference type="ARBA" id="ARBA00022796"/>
    </source>
</evidence>
<dbReference type="Proteomes" id="UP000675940">
    <property type="component" value="Unassembled WGS sequence"/>
</dbReference>
<dbReference type="InterPro" id="IPR023214">
    <property type="entry name" value="HAD_sf"/>
</dbReference>
<dbReference type="SFLD" id="SFLDG00002">
    <property type="entry name" value="C1.7:_P-type_atpase_like"/>
    <property type="match status" value="1"/>
</dbReference>
<dbReference type="InterPro" id="IPR001757">
    <property type="entry name" value="P_typ_ATPase"/>
</dbReference>
<evidence type="ECO:0000313" key="19">
    <source>
        <dbReference type="EMBL" id="MBP0482182.1"/>
    </source>
</evidence>
<evidence type="ECO:0000256" key="12">
    <source>
        <dbReference type="ARBA" id="ARBA00022989"/>
    </source>
</evidence>
<dbReference type="FunFam" id="2.70.150.10:FF:000160">
    <property type="entry name" value="Sarcoplasmic/endoplasmic reticulum calcium ATPase 1"/>
    <property type="match status" value="1"/>
</dbReference>
<dbReference type="PANTHER" id="PTHR42861">
    <property type="entry name" value="CALCIUM-TRANSPORTING ATPASE"/>
    <property type="match status" value="1"/>
</dbReference>
<comment type="subcellular location">
    <subcellularLocation>
        <location evidence="1">Endomembrane system</location>
        <topology evidence="1">Multi-pass membrane protein</topology>
    </subcellularLocation>
</comment>
<dbReference type="Pfam" id="PF00689">
    <property type="entry name" value="Cation_ATPase_C"/>
    <property type="match status" value="1"/>
</dbReference>
<keyword evidence="12 17" id="KW-1133">Transmembrane helix</keyword>
<keyword evidence="5 17" id="KW-0812">Transmembrane</keyword>
<dbReference type="Gene3D" id="2.70.150.10">
    <property type="entry name" value="Calcium-transporting ATPase, cytoplasmic transduction domain A"/>
    <property type="match status" value="1"/>
</dbReference>
<keyword evidence="20" id="KW-1185">Reference proteome</keyword>
<dbReference type="EMBL" id="JAGISH010000003">
    <property type="protein sequence ID" value="MBP0482182.1"/>
    <property type="molecule type" value="Genomic_DNA"/>
</dbReference>
<keyword evidence="11" id="KW-1278">Translocase</keyword>
<dbReference type="InterPro" id="IPR044492">
    <property type="entry name" value="P_typ_ATPase_HD_dom"/>
</dbReference>
<dbReference type="GO" id="GO:0012505">
    <property type="term" value="C:endomembrane system"/>
    <property type="evidence" value="ECO:0007669"/>
    <property type="project" value="UniProtKB-SubCell"/>
</dbReference>
<dbReference type="SUPFAM" id="SSF56784">
    <property type="entry name" value="HAD-like"/>
    <property type="match status" value="1"/>
</dbReference>
<feature type="transmembrane region" description="Helical" evidence="17">
    <location>
        <begin position="770"/>
        <end position="791"/>
    </location>
</feature>
<name>A0A940MNU6_9RHOB</name>
<dbReference type="Pfam" id="PF13246">
    <property type="entry name" value="Cation_ATPase"/>
    <property type="match status" value="1"/>
</dbReference>
<dbReference type="InterPro" id="IPR018303">
    <property type="entry name" value="ATPase_P-typ_P_site"/>
</dbReference>
<evidence type="ECO:0000256" key="10">
    <source>
        <dbReference type="ARBA" id="ARBA00022842"/>
    </source>
</evidence>
<dbReference type="Gene3D" id="1.20.1110.10">
    <property type="entry name" value="Calcium-transporting ATPase, transmembrane domain"/>
    <property type="match status" value="2"/>
</dbReference>
<evidence type="ECO:0000256" key="2">
    <source>
        <dbReference type="ARBA" id="ARBA00012517"/>
    </source>
</evidence>
<dbReference type="PRINTS" id="PR00119">
    <property type="entry name" value="CATATPASE"/>
</dbReference>
<comment type="catalytic activity">
    <reaction evidence="16">
        <text>Cu(+)(in) + ATP + H2O = Cu(+)(out) + ADP + phosphate + H(+)</text>
        <dbReference type="Rhea" id="RHEA:25792"/>
        <dbReference type="ChEBI" id="CHEBI:15377"/>
        <dbReference type="ChEBI" id="CHEBI:15378"/>
        <dbReference type="ChEBI" id="CHEBI:30616"/>
        <dbReference type="ChEBI" id="CHEBI:43474"/>
        <dbReference type="ChEBI" id="CHEBI:49552"/>
        <dbReference type="ChEBI" id="CHEBI:456216"/>
        <dbReference type="EC" id="7.2.2.8"/>
    </reaction>
</comment>
<dbReference type="PROSITE" id="PS00154">
    <property type="entry name" value="ATPASE_E1_E2"/>
    <property type="match status" value="1"/>
</dbReference>
<dbReference type="InterPro" id="IPR023298">
    <property type="entry name" value="ATPase_P-typ_TM_dom_sf"/>
</dbReference>
<keyword evidence="7" id="KW-0547">Nucleotide-binding</keyword>
<feature type="domain" description="Cation-transporting P-type ATPase N-terminal" evidence="18">
    <location>
        <begin position="3"/>
        <end position="64"/>
    </location>
</feature>
<evidence type="ECO:0000256" key="4">
    <source>
        <dbReference type="ARBA" id="ARBA00022553"/>
    </source>
</evidence>
<protein>
    <recommendedName>
        <fullName evidence="2">P-type Cu(+) transporter</fullName>
        <ecNumber evidence="2">7.2.2.8</ecNumber>
    </recommendedName>
</protein>
<evidence type="ECO:0000259" key="18">
    <source>
        <dbReference type="SMART" id="SM00831"/>
    </source>
</evidence>
<dbReference type="InterPro" id="IPR006068">
    <property type="entry name" value="ATPase_P-typ_cation-transptr_C"/>
</dbReference>
<evidence type="ECO:0000256" key="5">
    <source>
        <dbReference type="ARBA" id="ARBA00022692"/>
    </source>
</evidence>
<evidence type="ECO:0000256" key="6">
    <source>
        <dbReference type="ARBA" id="ARBA00022723"/>
    </source>
</evidence>
<dbReference type="GO" id="GO:0016020">
    <property type="term" value="C:membrane"/>
    <property type="evidence" value="ECO:0007669"/>
    <property type="project" value="InterPro"/>
</dbReference>
<dbReference type="SFLD" id="SFLDF00027">
    <property type="entry name" value="p-type_atpase"/>
    <property type="match status" value="1"/>
</dbReference>
<evidence type="ECO:0000256" key="16">
    <source>
        <dbReference type="ARBA" id="ARBA00049289"/>
    </source>
</evidence>
<evidence type="ECO:0000256" key="9">
    <source>
        <dbReference type="ARBA" id="ARBA00022840"/>
    </source>
</evidence>
<keyword evidence="10" id="KW-0460">Magnesium</keyword>
<dbReference type="GO" id="GO:0016887">
    <property type="term" value="F:ATP hydrolysis activity"/>
    <property type="evidence" value="ECO:0007669"/>
    <property type="project" value="InterPro"/>
</dbReference>
<sequence length="838" mass="88360">MDMLHTRRTGLTPPEVAARRTLHGSNVLAQRRRRGALAILLHQFRSLVVGLLALAAAVSLILGDRVEALAILVVLIMNATIGFVSEWRAARSMEALLHLAQAQARVLREGASVSLDARMLVPGDIVALEAGEVVTADLRLIEAEALTCDESVLTGESLPVEKHSRPLPLDTPLVARSNTAFRGAHVTRGTGLGIVCATGMATEVGRITALVDEAEPASPLETRLDALGARLIWLMSALCLLAVGAGLLRGYPLPEILRTSVALAIAAVPEGLPVVATASLARGMTRMLRRNALVRRLSAVQSLGAATLILTDKTGTLTENRMKLSRILLPLGDVAAEDSRAAVTLRLAGLASDAAADPMDAALVEAAERAGLGADVPAVTRHPFDAERRMTAQIFAAGSGVHVVVKGAPEAVLAACTFERTETDVRPLVAEARANWADRVAEAGSEGLRLIGLAEKTGQNGDDPWHGLTLVALMALSDPLRSEVPDAIKACRRAGIRVVMVTGDHAATAARIACEAGIAQQSEPVLDGEALARDLTGAETFPVLARVPPEVKMALVEHFQRKGEVVAMTGDGVNDAPALARADIGIAMGHRGTQVARETADIILLDDAFPTIVEAVREGRIIFDNIRKFIVYLMACNLSEVLVVGFAVAAGLPMPLMPLQILFLNLVTDVFPAFALGLGPGSDRVLDRPPRLPSEPLITSGDWHRVAVLGLALTAAVLAAFVAALYVMMLEPGEAVTVAFVTLSLSQLWALFLVRRRGSNLWRGEEMRNPFVLGAIGLCLALLAVALGWPGLARLLTLPFPGWPALSLAVGASLVPLVAGTVVLSWRQTQSGLPSGKA</sequence>
<keyword evidence="15 17" id="KW-0472">Membrane</keyword>
<accession>A0A940MNU6</accession>
<dbReference type="SUPFAM" id="SSF81653">
    <property type="entry name" value="Calcium ATPase, transduction domain A"/>
    <property type="match status" value="1"/>
</dbReference>
<keyword evidence="14" id="KW-0406">Ion transport</keyword>
<evidence type="ECO:0000256" key="13">
    <source>
        <dbReference type="ARBA" id="ARBA00023008"/>
    </source>
</evidence>
<evidence type="ECO:0000256" key="17">
    <source>
        <dbReference type="SAM" id="Phobius"/>
    </source>
</evidence>
<dbReference type="SMART" id="SM00831">
    <property type="entry name" value="Cation_ATPase_N"/>
    <property type="match status" value="1"/>
</dbReference>
<dbReference type="InterPro" id="IPR008250">
    <property type="entry name" value="ATPase_P-typ_transduc_dom_A_sf"/>
</dbReference>
<comment type="caution">
    <text evidence="19">The sequence shown here is derived from an EMBL/GenBank/DDBJ whole genome shotgun (WGS) entry which is preliminary data.</text>
</comment>
<dbReference type="EC" id="7.2.2.8" evidence="2"/>
<keyword evidence="4" id="KW-0597">Phosphoprotein</keyword>
<dbReference type="GO" id="GO:0005524">
    <property type="term" value="F:ATP binding"/>
    <property type="evidence" value="ECO:0007669"/>
    <property type="project" value="UniProtKB-KW"/>
</dbReference>
<feature type="transmembrane region" description="Helical" evidence="17">
    <location>
        <begin position="231"/>
        <end position="248"/>
    </location>
</feature>
<feature type="transmembrane region" description="Helical" evidence="17">
    <location>
        <begin position="629"/>
        <end position="652"/>
    </location>
</feature>
<dbReference type="InterPro" id="IPR036412">
    <property type="entry name" value="HAD-like_sf"/>
</dbReference>
<dbReference type="GO" id="GO:0046872">
    <property type="term" value="F:metal ion binding"/>
    <property type="evidence" value="ECO:0007669"/>
    <property type="project" value="UniProtKB-KW"/>
</dbReference>
<evidence type="ECO:0000256" key="14">
    <source>
        <dbReference type="ARBA" id="ARBA00023065"/>
    </source>
</evidence>
<evidence type="ECO:0000256" key="11">
    <source>
        <dbReference type="ARBA" id="ARBA00022967"/>
    </source>
</evidence>
<dbReference type="InterPro" id="IPR023299">
    <property type="entry name" value="ATPase_P-typ_cyto_dom_N"/>
</dbReference>
<keyword evidence="9" id="KW-0067">ATP-binding</keyword>
<dbReference type="Gene3D" id="3.40.1110.10">
    <property type="entry name" value="Calcium-transporting ATPase, cytoplasmic domain N"/>
    <property type="match status" value="2"/>
</dbReference>
<keyword evidence="8" id="KW-0187">Copper transport</keyword>
<dbReference type="Pfam" id="PF00122">
    <property type="entry name" value="E1-E2_ATPase"/>
    <property type="match status" value="1"/>
</dbReference>